<evidence type="ECO:0000313" key="1">
    <source>
        <dbReference type="EMBL" id="PLU04534.1"/>
    </source>
</evidence>
<dbReference type="Proteomes" id="UP001190825">
    <property type="component" value="Unassembled WGS sequence"/>
</dbReference>
<gene>
    <name evidence="1" type="ORF">BMJ33_11775</name>
</gene>
<dbReference type="EMBL" id="NBUC01000065">
    <property type="protein sequence ID" value="PLU04534.1"/>
    <property type="molecule type" value="Genomic_DNA"/>
</dbReference>
<proteinExistence type="predicted"/>
<comment type="caution">
    <text evidence="1">The sequence shown here is derived from an EMBL/GenBank/DDBJ whole genome shotgun (WGS) entry which is preliminary data.</text>
</comment>
<keyword evidence="2" id="KW-1185">Reference proteome</keyword>
<organism evidence="1 2">
    <name type="scientific">Sinorhizobium medicae</name>
    <dbReference type="NCBI Taxonomy" id="110321"/>
    <lineage>
        <taxon>Bacteria</taxon>
        <taxon>Pseudomonadati</taxon>
        <taxon>Pseudomonadota</taxon>
        <taxon>Alphaproteobacteria</taxon>
        <taxon>Hyphomicrobiales</taxon>
        <taxon>Rhizobiaceae</taxon>
        <taxon>Sinorhizobium/Ensifer group</taxon>
        <taxon>Sinorhizobium</taxon>
    </lineage>
</organism>
<reference evidence="1 2" key="1">
    <citation type="journal article" date="2018" name="FEMS Microbiol. Ecol.">
        <title>Co-invading symbiotic mutualists of Medicago polymorpha retain high ancestral diversity and contain diverse accessory genomes.</title>
        <authorList>
            <person name="Porter S.S."/>
            <person name="Faber-Hammond J.J."/>
            <person name="Friesen M.L."/>
        </authorList>
    </citation>
    <scope>NUCLEOTIDE SEQUENCE [LARGE SCALE GENOMIC DNA]</scope>
    <source>
        <strain evidence="1 2">Str16</strain>
    </source>
</reference>
<dbReference type="RefSeq" id="WP_101780241.1">
    <property type="nucleotide sequence ID" value="NZ_NBUC01000065.1"/>
</dbReference>
<accession>A0ABX4TPN9</accession>
<protein>
    <submittedName>
        <fullName evidence="1">Uncharacterized protein</fullName>
    </submittedName>
</protein>
<name>A0ABX4TPN9_9HYPH</name>
<evidence type="ECO:0000313" key="2">
    <source>
        <dbReference type="Proteomes" id="UP001190825"/>
    </source>
</evidence>
<sequence>MTPRLYQVDKGAGGISREALHEKAVAFVEERYPRTGDVPFLWIIDDGNALVWIETGWEDDAEKLLSYDAIALMLMISDARQYASIVEVWIASQKPAADGSFDHDEPLPSEWPEDERDDAVMISTFERNGAFSLTTFIAKQQSKLLGARVDDENSGLGLGQWSGRMFNLFSHGRKLAMALVSQERSA</sequence>